<dbReference type="EMBL" id="NHSJ01000051">
    <property type="protein sequence ID" value="PPQ31750.1"/>
    <property type="molecule type" value="Genomic_DNA"/>
</dbReference>
<reference evidence="2 3" key="1">
    <citation type="journal article" date="2018" name="Arch. Microbiol.">
        <title>New insights into the metabolic potential of the phototrophic purple bacterium Rhodopila globiformis DSM 161(T) from its draft genome sequence and evidence for a vanadium-dependent nitrogenase.</title>
        <authorList>
            <person name="Imhoff J.F."/>
            <person name="Rahn T."/>
            <person name="Kunzel S."/>
            <person name="Neulinger S.C."/>
        </authorList>
    </citation>
    <scope>NUCLEOTIDE SEQUENCE [LARGE SCALE GENOMIC DNA]</scope>
    <source>
        <strain evidence="2 3">DSM 16996</strain>
    </source>
</reference>
<keyword evidence="1" id="KW-0732">Signal</keyword>
<evidence type="ECO:0008006" key="4">
    <source>
        <dbReference type="Google" id="ProtNLM"/>
    </source>
</evidence>
<proteinExistence type="predicted"/>
<sequence>MFSVTFRRLTWLGVAAWPRMLIGSLMMTAPASAHDFRSAADAPPSWGQFAKLVKSRFESWISEDEPVANRLRSYVVDRHGKNGGPPASLLVRAWVNPDGSVERVSFAALPDARADEDLRVILKRGNIGEAPPPDMLQPLNLRFSLDARK</sequence>
<dbReference type="Proteomes" id="UP000239089">
    <property type="component" value="Unassembled WGS sequence"/>
</dbReference>
<feature type="chain" id="PRO_5015398130" description="TonB C-terminal domain-containing protein" evidence="1">
    <location>
        <begin position="34"/>
        <end position="149"/>
    </location>
</feature>
<comment type="caution">
    <text evidence="2">The sequence shown here is derived from an EMBL/GenBank/DDBJ whole genome shotgun (WGS) entry which is preliminary data.</text>
</comment>
<evidence type="ECO:0000256" key="1">
    <source>
        <dbReference type="SAM" id="SignalP"/>
    </source>
</evidence>
<evidence type="ECO:0000313" key="2">
    <source>
        <dbReference type="EMBL" id="PPQ31750.1"/>
    </source>
</evidence>
<keyword evidence="3" id="KW-1185">Reference proteome</keyword>
<feature type="signal peptide" evidence="1">
    <location>
        <begin position="1"/>
        <end position="33"/>
    </location>
</feature>
<name>A0A2S6NAV2_9HYPH</name>
<protein>
    <recommendedName>
        <fullName evidence="4">TonB C-terminal domain-containing protein</fullName>
    </recommendedName>
</protein>
<dbReference type="AlphaFoldDB" id="A0A2S6NAV2"/>
<accession>A0A2S6NAV2</accession>
<evidence type="ECO:0000313" key="3">
    <source>
        <dbReference type="Proteomes" id="UP000239089"/>
    </source>
</evidence>
<organism evidence="2 3">
    <name type="scientific">Rhodoblastus sphagnicola</name>
    <dbReference type="NCBI Taxonomy" id="333368"/>
    <lineage>
        <taxon>Bacteria</taxon>
        <taxon>Pseudomonadati</taxon>
        <taxon>Pseudomonadota</taxon>
        <taxon>Alphaproteobacteria</taxon>
        <taxon>Hyphomicrobiales</taxon>
        <taxon>Rhodoblastaceae</taxon>
        <taxon>Rhodoblastus</taxon>
    </lineage>
</organism>
<gene>
    <name evidence="2" type="ORF">CCR94_08185</name>
</gene>